<dbReference type="GO" id="GO:0045499">
    <property type="term" value="F:chemorepellent activity"/>
    <property type="evidence" value="ECO:0007669"/>
    <property type="project" value="TreeGrafter"/>
</dbReference>
<reference evidence="4" key="1">
    <citation type="submission" date="2021-10" db="EMBL/GenBank/DDBJ databases">
        <title>Tropical sea cucumber genome reveals ecological adaptation and Cuvierian tubules defense mechanism.</title>
        <authorList>
            <person name="Chen T."/>
        </authorList>
    </citation>
    <scope>NUCLEOTIDE SEQUENCE</scope>
    <source>
        <strain evidence="4">Nanhai2018</strain>
        <tissue evidence="4">Muscle</tissue>
    </source>
</reference>
<evidence type="ECO:0000256" key="2">
    <source>
        <dbReference type="SAM" id="SignalP"/>
    </source>
</evidence>
<dbReference type="PANTHER" id="PTHR11036">
    <property type="entry name" value="SEMAPHORIN"/>
    <property type="match status" value="1"/>
</dbReference>
<dbReference type="InterPro" id="IPR001627">
    <property type="entry name" value="Semap_dom"/>
</dbReference>
<dbReference type="GO" id="GO:0005886">
    <property type="term" value="C:plasma membrane"/>
    <property type="evidence" value="ECO:0007669"/>
    <property type="project" value="TreeGrafter"/>
</dbReference>
<dbReference type="InterPro" id="IPR036352">
    <property type="entry name" value="Semap_dom_sf"/>
</dbReference>
<comment type="caution">
    <text evidence="4">The sequence shown here is derived from an EMBL/GenBank/DDBJ whole genome shotgun (WGS) entry which is preliminary data.</text>
</comment>
<feature type="signal peptide" evidence="2">
    <location>
        <begin position="1"/>
        <end position="26"/>
    </location>
</feature>
<dbReference type="GO" id="GO:0030335">
    <property type="term" value="P:positive regulation of cell migration"/>
    <property type="evidence" value="ECO:0007669"/>
    <property type="project" value="TreeGrafter"/>
</dbReference>
<dbReference type="Proteomes" id="UP001152320">
    <property type="component" value="Chromosome 14"/>
</dbReference>
<dbReference type="GO" id="GO:0030215">
    <property type="term" value="F:semaphorin receptor binding"/>
    <property type="evidence" value="ECO:0007669"/>
    <property type="project" value="InterPro"/>
</dbReference>
<dbReference type="SUPFAM" id="SSF103575">
    <property type="entry name" value="Plexin repeat"/>
    <property type="match status" value="1"/>
</dbReference>
<dbReference type="GO" id="GO:0007411">
    <property type="term" value="P:axon guidance"/>
    <property type="evidence" value="ECO:0007669"/>
    <property type="project" value="TreeGrafter"/>
</dbReference>
<dbReference type="Pfam" id="PF01403">
    <property type="entry name" value="Sema"/>
    <property type="match status" value="1"/>
</dbReference>
<dbReference type="AlphaFoldDB" id="A0A9Q1BNL1"/>
<dbReference type="PANTHER" id="PTHR11036:SF127">
    <property type="entry name" value="SEMAPHORIN-1A"/>
    <property type="match status" value="1"/>
</dbReference>
<name>A0A9Q1BNL1_HOLLE</name>
<keyword evidence="2" id="KW-0732">Signal</keyword>
<accession>A0A9Q1BNL1</accession>
<feature type="domain" description="Sema" evidence="3">
    <location>
        <begin position="21"/>
        <end position="512"/>
    </location>
</feature>
<dbReference type="Gene3D" id="3.30.1680.10">
    <property type="entry name" value="ligand-binding face of the semaphorins, domain 2"/>
    <property type="match status" value="1"/>
</dbReference>
<evidence type="ECO:0000256" key="1">
    <source>
        <dbReference type="PROSITE-ProRule" id="PRU00352"/>
    </source>
</evidence>
<protein>
    <submittedName>
        <fullName evidence="4">Semaphorin-1A</fullName>
    </submittedName>
</protein>
<dbReference type="InterPro" id="IPR027231">
    <property type="entry name" value="Semaphorin"/>
</dbReference>
<comment type="caution">
    <text evidence="1">Lacks conserved residue(s) required for the propagation of feature annotation.</text>
</comment>
<dbReference type="EMBL" id="JAIZAY010000014">
    <property type="protein sequence ID" value="KAJ8029951.1"/>
    <property type="molecule type" value="Genomic_DNA"/>
</dbReference>
<feature type="chain" id="PRO_5040442704" evidence="2">
    <location>
        <begin position="27"/>
        <end position="720"/>
    </location>
</feature>
<evidence type="ECO:0000259" key="3">
    <source>
        <dbReference type="PROSITE" id="PS51004"/>
    </source>
</evidence>
<dbReference type="GO" id="GO:0071526">
    <property type="term" value="P:semaphorin-plexin signaling pathway"/>
    <property type="evidence" value="ECO:0007669"/>
    <property type="project" value="TreeGrafter"/>
</dbReference>
<keyword evidence="5" id="KW-1185">Reference proteome</keyword>
<evidence type="ECO:0000313" key="5">
    <source>
        <dbReference type="Proteomes" id="UP001152320"/>
    </source>
</evidence>
<evidence type="ECO:0000313" key="4">
    <source>
        <dbReference type="EMBL" id="KAJ8029951.1"/>
    </source>
</evidence>
<dbReference type="SUPFAM" id="SSF101912">
    <property type="entry name" value="Sema domain"/>
    <property type="match status" value="1"/>
</dbReference>
<dbReference type="PROSITE" id="PS51004">
    <property type="entry name" value="SEMA"/>
    <property type="match status" value="1"/>
</dbReference>
<proteinExistence type="predicted"/>
<gene>
    <name evidence="4" type="ORF">HOLleu_29489</name>
</gene>
<dbReference type="OrthoDB" id="9988752at2759"/>
<organism evidence="4 5">
    <name type="scientific">Holothuria leucospilota</name>
    <name type="common">Black long sea cucumber</name>
    <name type="synonym">Mertensiothuria leucospilota</name>
    <dbReference type="NCBI Taxonomy" id="206669"/>
    <lineage>
        <taxon>Eukaryota</taxon>
        <taxon>Metazoa</taxon>
        <taxon>Echinodermata</taxon>
        <taxon>Eleutherozoa</taxon>
        <taxon>Echinozoa</taxon>
        <taxon>Holothuroidea</taxon>
        <taxon>Aspidochirotacea</taxon>
        <taxon>Aspidochirotida</taxon>
        <taxon>Holothuriidae</taxon>
        <taxon>Holothuria</taxon>
    </lineage>
</organism>
<dbReference type="InterPro" id="IPR015943">
    <property type="entry name" value="WD40/YVTN_repeat-like_dom_sf"/>
</dbReference>
<dbReference type="SMART" id="SM00630">
    <property type="entry name" value="Sema"/>
    <property type="match status" value="1"/>
</dbReference>
<sequence length="720" mass="82014">MMGVKTVLTISLVVVLSPCAVLPSNAIELASIDNATVFSPNVSLAVPYYSLIKDNKDGTLYLGSSGYIYKVNSSNFKEIWSQNITKKVEDQVISCERTTPVDKRVFWCENQISVIEEIEGENELLVCGTNSGQPRCWNCSMTDGFDNAPTSCNIYTEGRIDRYLPSRPDFDYTWFYDQNTSLVYVGTEREASRESYFAKVAFDEFFTLSPPSLLTNNPSNENWLNMPAFVGKPVRRGEYIYFFFRETATEYKNAGKIIYSRVGRICANNDATRHTSLRNYYQTLVKARLNCSIDLEFPFYFNEIQDVYMPEKEEVIYAVFTTPSEGPPASAVCAFSWLQIDDLFNKKAGYKGQEETDSDWLRKSQEKLNLGARPGTCGYRFGSTDELTAVNNYNLIDELVPSIRNVLSPSANSDDSSKSPLLYYNGYRFNSIVKVEEGVTSDKIILMIGTTDMKMLKAYFSPSMGSEEYGSIVSEIDLGSGDYEVRDIVPYTKGSETYVIATAVEKAVKIPVVYCEIYTTCEECKHAKDPDCVWRSRTCTKKSNQNEQHDRCYITSQSKKIDIVQAFGSKQHVSKHKGHNVNFYALAIARKGCNFMSEIREGETKYWNISIDEGTATDAEFYAIRFTGSEENKEKLRNVLINLYCRNDEVNSVNMTVEVIQDISEVADCAEKIYEYDCELARYEYELATIRQEILRKCHGSPNKQEIYQCPSFTFQDLWR</sequence>
<dbReference type="Gene3D" id="2.130.10.10">
    <property type="entry name" value="YVTN repeat-like/Quinoprotein amine dehydrogenase"/>
    <property type="match status" value="1"/>
</dbReference>